<dbReference type="AlphaFoldDB" id="A0A8B7TZB4"/>
<dbReference type="PANTHER" id="PTHR16423">
    <property type="entry name" value="TREM-LIKE TRANSCRIPT PROTEIN"/>
    <property type="match status" value="1"/>
</dbReference>
<protein>
    <submittedName>
        <fullName evidence="7">Trem-like transcript 4 protein isoform X2</fullName>
    </submittedName>
</protein>
<feature type="chain" id="PRO_5034213990" evidence="4">
    <location>
        <begin position="24"/>
        <end position="245"/>
    </location>
</feature>
<dbReference type="InterPro" id="IPR013106">
    <property type="entry name" value="Ig_V-set"/>
</dbReference>
<keyword evidence="3" id="KW-0393">Immunoglobulin domain</keyword>
<name>A0A8B7TZB4_CASCN</name>
<dbReference type="SUPFAM" id="SSF48726">
    <property type="entry name" value="Immunoglobulin"/>
    <property type="match status" value="1"/>
</dbReference>
<gene>
    <name evidence="7" type="primary">LOC109682169</name>
</gene>
<keyword evidence="1 4" id="KW-0732">Signal</keyword>
<accession>A0A8B7TZB4</accession>
<dbReference type="GeneID" id="109682169"/>
<dbReference type="RefSeq" id="XP_020012883.1">
    <property type="nucleotide sequence ID" value="XM_020157294.1"/>
</dbReference>
<feature type="signal peptide" evidence="4">
    <location>
        <begin position="1"/>
        <end position="23"/>
    </location>
</feature>
<dbReference type="PROSITE" id="PS50835">
    <property type="entry name" value="IG_LIKE"/>
    <property type="match status" value="1"/>
</dbReference>
<feature type="domain" description="Ig-like" evidence="5">
    <location>
        <begin position="11"/>
        <end position="124"/>
    </location>
</feature>
<dbReference type="PANTHER" id="PTHR16423:SF10">
    <property type="entry name" value="CRKD-BINDING PROTEIN-RELATED"/>
    <property type="match status" value="1"/>
</dbReference>
<dbReference type="InterPro" id="IPR052314">
    <property type="entry name" value="Immune_rcpt_domain"/>
</dbReference>
<keyword evidence="6" id="KW-1185">Reference proteome</keyword>
<evidence type="ECO:0000256" key="4">
    <source>
        <dbReference type="SAM" id="SignalP"/>
    </source>
</evidence>
<evidence type="ECO:0000313" key="7">
    <source>
        <dbReference type="RefSeq" id="XP_020012883.1"/>
    </source>
</evidence>
<dbReference type="GO" id="GO:0009986">
    <property type="term" value="C:cell surface"/>
    <property type="evidence" value="ECO:0007669"/>
    <property type="project" value="TreeGrafter"/>
</dbReference>
<dbReference type="Pfam" id="PF07686">
    <property type="entry name" value="V-set"/>
    <property type="match status" value="1"/>
</dbReference>
<evidence type="ECO:0000256" key="2">
    <source>
        <dbReference type="ARBA" id="ARBA00023157"/>
    </source>
</evidence>
<dbReference type="InterPro" id="IPR007110">
    <property type="entry name" value="Ig-like_dom"/>
</dbReference>
<dbReference type="GO" id="GO:0038023">
    <property type="term" value="F:signaling receptor activity"/>
    <property type="evidence" value="ECO:0007669"/>
    <property type="project" value="TreeGrafter"/>
</dbReference>
<dbReference type="OrthoDB" id="9805957at2759"/>
<dbReference type="Proteomes" id="UP001732720">
    <property type="component" value="Chromosome 8"/>
</dbReference>
<evidence type="ECO:0000313" key="6">
    <source>
        <dbReference type="Proteomes" id="UP001732720"/>
    </source>
</evidence>
<dbReference type="Gene3D" id="2.60.40.10">
    <property type="entry name" value="Immunoglobulins"/>
    <property type="match status" value="1"/>
</dbReference>
<evidence type="ECO:0000259" key="5">
    <source>
        <dbReference type="PROSITE" id="PS50835"/>
    </source>
</evidence>
<evidence type="ECO:0000256" key="3">
    <source>
        <dbReference type="ARBA" id="ARBA00023319"/>
    </source>
</evidence>
<evidence type="ECO:0000256" key="1">
    <source>
        <dbReference type="ARBA" id="ARBA00022729"/>
    </source>
</evidence>
<sequence>MAWEASSLLSPILLVLLASGSWAQDTELLQALEGTTISVTCQYKPSQHSKLKIWCRRMAHSSCTILVDSSNTMPGGLRYSIQNHPASSYFKVTMTELRVKDSGFYHCLVSEYSLTFPSILRTIHLVVSKALLATGSGSSSLLVSPWPSCCCWVLLPLWACTLGKCEEQAGKHFDQKIISDEDTGAICYASLTHLNHVGPEDSIYVNTYPNPKPTPDSLLSVEYASITGSRCQLSTSAALDGEPRN</sequence>
<dbReference type="InterPro" id="IPR036179">
    <property type="entry name" value="Ig-like_dom_sf"/>
</dbReference>
<organism evidence="7">
    <name type="scientific">Castor canadensis</name>
    <name type="common">American beaver</name>
    <dbReference type="NCBI Taxonomy" id="51338"/>
    <lineage>
        <taxon>Eukaryota</taxon>
        <taxon>Metazoa</taxon>
        <taxon>Chordata</taxon>
        <taxon>Craniata</taxon>
        <taxon>Vertebrata</taxon>
        <taxon>Euteleostomi</taxon>
        <taxon>Mammalia</taxon>
        <taxon>Eutheria</taxon>
        <taxon>Euarchontoglires</taxon>
        <taxon>Glires</taxon>
        <taxon>Rodentia</taxon>
        <taxon>Castorimorpha</taxon>
        <taxon>Castoridae</taxon>
        <taxon>Castor</taxon>
    </lineage>
</organism>
<dbReference type="InterPro" id="IPR003599">
    <property type="entry name" value="Ig_sub"/>
</dbReference>
<dbReference type="RefSeq" id="XP_020012883.1">
    <property type="nucleotide sequence ID" value="XM_020157294.2"/>
</dbReference>
<keyword evidence="2" id="KW-1015">Disulfide bond</keyword>
<reference evidence="7" key="1">
    <citation type="submission" date="2025-08" db="UniProtKB">
        <authorList>
            <consortium name="RefSeq"/>
        </authorList>
    </citation>
    <scope>IDENTIFICATION</scope>
    <source>
        <tissue evidence="7">Leukocyte</tissue>
    </source>
</reference>
<proteinExistence type="predicted"/>
<dbReference type="SMART" id="SM00409">
    <property type="entry name" value="IG"/>
    <property type="match status" value="1"/>
</dbReference>
<dbReference type="InterPro" id="IPR013783">
    <property type="entry name" value="Ig-like_fold"/>
</dbReference>